<dbReference type="PANTHER" id="PTHR30055">
    <property type="entry name" value="HTH-TYPE TRANSCRIPTIONAL REGULATOR RUTR"/>
    <property type="match status" value="1"/>
</dbReference>
<dbReference type="EMBL" id="JAKXMK010000029">
    <property type="protein sequence ID" value="MCH6169978.1"/>
    <property type="molecule type" value="Genomic_DNA"/>
</dbReference>
<feature type="region of interest" description="Disordered" evidence="4">
    <location>
        <begin position="1"/>
        <end position="27"/>
    </location>
</feature>
<evidence type="ECO:0000256" key="1">
    <source>
        <dbReference type="ARBA" id="ARBA00023015"/>
    </source>
</evidence>
<evidence type="ECO:0000313" key="7">
    <source>
        <dbReference type="Proteomes" id="UP001299970"/>
    </source>
</evidence>
<dbReference type="Gene3D" id="1.10.10.60">
    <property type="entry name" value="Homeodomain-like"/>
    <property type="match status" value="1"/>
</dbReference>
<organism evidence="6 7">
    <name type="scientific">Pseudonocardia alaniniphila</name>
    <dbReference type="NCBI Taxonomy" id="75291"/>
    <lineage>
        <taxon>Bacteria</taxon>
        <taxon>Bacillati</taxon>
        <taxon>Actinomycetota</taxon>
        <taxon>Actinomycetes</taxon>
        <taxon>Pseudonocardiales</taxon>
        <taxon>Pseudonocardiaceae</taxon>
        <taxon>Pseudonocardia</taxon>
    </lineage>
</organism>
<protein>
    <submittedName>
        <fullName evidence="6">TetR/AcrR family transcriptional regulator</fullName>
    </submittedName>
</protein>
<dbReference type="SUPFAM" id="SSF46689">
    <property type="entry name" value="Homeodomain-like"/>
    <property type="match status" value="1"/>
</dbReference>
<feature type="domain" description="Tetracycline repressor TetR C-terminal" evidence="5">
    <location>
        <begin position="92"/>
        <end position="239"/>
    </location>
</feature>
<accession>A0ABS9TNI9</accession>
<dbReference type="InterPro" id="IPR036271">
    <property type="entry name" value="Tet_transcr_reg_TetR-rel_C_sf"/>
</dbReference>
<reference evidence="6 7" key="1">
    <citation type="submission" date="2022-03" db="EMBL/GenBank/DDBJ databases">
        <title>Pseudonocardia alaer sp. nov., a novel actinomycete isolated from reed forest soil.</title>
        <authorList>
            <person name="Wang L."/>
        </authorList>
    </citation>
    <scope>NUCLEOTIDE SEQUENCE [LARGE SCALE GENOMIC DNA]</scope>
    <source>
        <strain evidence="6 7">Y-16303</strain>
    </source>
</reference>
<evidence type="ECO:0000256" key="4">
    <source>
        <dbReference type="SAM" id="MobiDB-lite"/>
    </source>
</evidence>
<sequence length="245" mass="26686">MSSSTDPSQVPGGLVWFDEPPPPRATEQLSREKVVAAAIAVADAELRGDVTMRAVAARLGVRSPMALYRYVGSKDGLVDLMVDEVYGEIDVPPAGDWRECLHGLGCSTWDAVRRHPWFARLAFSRPPLGPHALATYDAALAGLAGLRLDAATRMGFIDTVLGQALASGLALLEERAMRERVGLLTDEQLGAAARPYLERITAEGRYPHFIAWANDPGRFQQPPNSFEQVLQWLLDGLARLADDRA</sequence>
<evidence type="ECO:0000259" key="5">
    <source>
        <dbReference type="Pfam" id="PF02909"/>
    </source>
</evidence>
<keyword evidence="3" id="KW-0804">Transcription</keyword>
<keyword evidence="2" id="KW-0238">DNA-binding</keyword>
<evidence type="ECO:0000256" key="2">
    <source>
        <dbReference type="ARBA" id="ARBA00023125"/>
    </source>
</evidence>
<keyword evidence="1" id="KW-0805">Transcription regulation</keyword>
<comment type="caution">
    <text evidence="6">The sequence shown here is derived from an EMBL/GenBank/DDBJ whole genome shotgun (WGS) entry which is preliminary data.</text>
</comment>
<dbReference type="InterPro" id="IPR004111">
    <property type="entry name" value="Repressor_TetR_C"/>
</dbReference>
<dbReference type="PANTHER" id="PTHR30055:SF151">
    <property type="entry name" value="TRANSCRIPTIONAL REGULATORY PROTEIN"/>
    <property type="match status" value="1"/>
</dbReference>
<dbReference type="Proteomes" id="UP001299970">
    <property type="component" value="Unassembled WGS sequence"/>
</dbReference>
<dbReference type="SUPFAM" id="SSF48498">
    <property type="entry name" value="Tetracyclin repressor-like, C-terminal domain"/>
    <property type="match status" value="1"/>
</dbReference>
<dbReference type="RefSeq" id="WP_241040706.1">
    <property type="nucleotide sequence ID" value="NZ_BAAAJF010000032.1"/>
</dbReference>
<gene>
    <name evidence="6" type="ORF">MMF94_30125</name>
</gene>
<keyword evidence="7" id="KW-1185">Reference proteome</keyword>
<evidence type="ECO:0000313" key="6">
    <source>
        <dbReference type="EMBL" id="MCH6169978.1"/>
    </source>
</evidence>
<dbReference type="InterPro" id="IPR050109">
    <property type="entry name" value="HTH-type_TetR-like_transc_reg"/>
</dbReference>
<dbReference type="Pfam" id="PF02909">
    <property type="entry name" value="TetR_C_1"/>
    <property type="match status" value="1"/>
</dbReference>
<evidence type="ECO:0000256" key="3">
    <source>
        <dbReference type="ARBA" id="ARBA00023163"/>
    </source>
</evidence>
<dbReference type="Gene3D" id="1.10.357.10">
    <property type="entry name" value="Tetracycline Repressor, domain 2"/>
    <property type="match status" value="1"/>
</dbReference>
<name>A0ABS9TNI9_9PSEU</name>
<dbReference type="InterPro" id="IPR009057">
    <property type="entry name" value="Homeodomain-like_sf"/>
</dbReference>
<proteinExistence type="predicted"/>